<dbReference type="AlphaFoldDB" id="X1CLG5"/>
<evidence type="ECO:0000313" key="1">
    <source>
        <dbReference type="EMBL" id="GAG93852.1"/>
    </source>
</evidence>
<name>X1CLG5_9ZZZZ</name>
<proteinExistence type="predicted"/>
<feature type="non-terminal residue" evidence="1">
    <location>
        <position position="1"/>
    </location>
</feature>
<organism evidence="1">
    <name type="scientific">marine sediment metagenome</name>
    <dbReference type="NCBI Taxonomy" id="412755"/>
    <lineage>
        <taxon>unclassified sequences</taxon>
        <taxon>metagenomes</taxon>
        <taxon>ecological metagenomes</taxon>
    </lineage>
</organism>
<dbReference type="EMBL" id="BART01023548">
    <property type="protein sequence ID" value="GAG93852.1"/>
    <property type="molecule type" value="Genomic_DNA"/>
</dbReference>
<comment type="caution">
    <text evidence="1">The sequence shown here is derived from an EMBL/GenBank/DDBJ whole genome shotgun (WGS) entry which is preliminary data.</text>
</comment>
<accession>X1CLG5</accession>
<sequence length="37" mass="4164">LEQNDMIIKPSWKLRDIAISYGGDAILFLEVNSDGKI</sequence>
<gene>
    <name evidence="1" type="ORF">S01H4_42811</name>
</gene>
<protein>
    <submittedName>
        <fullName evidence="1">Uncharacterized protein</fullName>
    </submittedName>
</protein>
<reference evidence="1" key="1">
    <citation type="journal article" date="2014" name="Front. Microbiol.">
        <title>High frequency of phylogenetically diverse reductive dehalogenase-homologous genes in deep subseafloor sedimentary metagenomes.</title>
        <authorList>
            <person name="Kawai M."/>
            <person name="Futagami T."/>
            <person name="Toyoda A."/>
            <person name="Takaki Y."/>
            <person name="Nishi S."/>
            <person name="Hori S."/>
            <person name="Arai W."/>
            <person name="Tsubouchi T."/>
            <person name="Morono Y."/>
            <person name="Uchiyama I."/>
            <person name="Ito T."/>
            <person name="Fujiyama A."/>
            <person name="Inagaki F."/>
            <person name="Takami H."/>
        </authorList>
    </citation>
    <scope>NUCLEOTIDE SEQUENCE</scope>
    <source>
        <strain evidence="1">Expedition CK06-06</strain>
    </source>
</reference>